<dbReference type="InterPro" id="IPR043502">
    <property type="entry name" value="DNA/RNA_pol_sf"/>
</dbReference>
<proteinExistence type="predicted"/>
<dbReference type="PANTHER" id="PTHR37984:SF5">
    <property type="entry name" value="PROTEIN NYNRIN-LIKE"/>
    <property type="match status" value="1"/>
</dbReference>
<keyword evidence="2" id="KW-1185">Reference proteome</keyword>
<gene>
    <name evidence="1" type="ORF">Tco_1042490</name>
</gene>
<protein>
    <recommendedName>
        <fullName evidence="3">Reverse transcriptase/retrotransposon-derived protein RNase H-like domain-containing protein</fullName>
    </recommendedName>
</protein>
<evidence type="ECO:0008006" key="3">
    <source>
        <dbReference type="Google" id="ProtNLM"/>
    </source>
</evidence>
<evidence type="ECO:0000313" key="1">
    <source>
        <dbReference type="EMBL" id="GJT75765.1"/>
    </source>
</evidence>
<dbReference type="SUPFAM" id="SSF56672">
    <property type="entry name" value="DNA/RNA polymerases"/>
    <property type="match status" value="1"/>
</dbReference>
<accession>A0ABQ5GKG8</accession>
<name>A0ABQ5GKG8_9ASTR</name>
<sequence>MRDVYTTLSGLFGEQVKPLGEISLLITLGEALHHRSEQITFLIVRSDSPNNMLLGRMTIARLGMIPSTMHSTVLYQSEVDQGSLCQNTKMYPEQTVTIGRQLPTKAKQELIKLLKDNADVFAWQYSDMTGIPRTLKIRGTNFITKHKLNEDKKIILVQQKKRRMAQERAAIASKEVEELRKEGILEEARFLSKSVEKSLPLFKTLKGCLDKKDFTWIREADKAFKEMKRYIDKLPILVAPKARENLIVYLAASKECISAVLMPERGKD</sequence>
<organism evidence="1 2">
    <name type="scientific">Tanacetum coccineum</name>
    <dbReference type="NCBI Taxonomy" id="301880"/>
    <lineage>
        <taxon>Eukaryota</taxon>
        <taxon>Viridiplantae</taxon>
        <taxon>Streptophyta</taxon>
        <taxon>Embryophyta</taxon>
        <taxon>Tracheophyta</taxon>
        <taxon>Spermatophyta</taxon>
        <taxon>Magnoliopsida</taxon>
        <taxon>eudicotyledons</taxon>
        <taxon>Gunneridae</taxon>
        <taxon>Pentapetalae</taxon>
        <taxon>asterids</taxon>
        <taxon>campanulids</taxon>
        <taxon>Asterales</taxon>
        <taxon>Asteraceae</taxon>
        <taxon>Asteroideae</taxon>
        <taxon>Anthemideae</taxon>
        <taxon>Anthemidinae</taxon>
        <taxon>Tanacetum</taxon>
    </lineage>
</organism>
<evidence type="ECO:0000313" key="2">
    <source>
        <dbReference type="Proteomes" id="UP001151760"/>
    </source>
</evidence>
<reference evidence="1" key="1">
    <citation type="journal article" date="2022" name="Int. J. Mol. Sci.">
        <title>Draft Genome of Tanacetum Coccineum: Genomic Comparison of Closely Related Tanacetum-Family Plants.</title>
        <authorList>
            <person name="Yamashiro T."/>
            <person name="Shiraishi A."/>
            <person name="Nakayama K."/>
            <person name="Satake H."/>
        </authorList>
    </citation>
    <scope>NUCLEOTIDE SEQUENCE</scope>
</reference>
<reference evidence="1" key="2">
    <citation type="submission" date="2022-01" db="EMBL/GenBank/DDBJ databases">
        <authorList>
            <person name="Yamashiro T."/>
            <person name="Shiraishi A."/>
            <person name="Satake H."/>
            <person name="Nakayama K."/>
        </authorList>
    </citation>
    <scope>NUCLEOTIDE SEQUENCE</scope>
</reference>
<dbReference type="EMBL" id="BQNB010018560">
    <property type="protein sequence ID" value="GJT75765.1"/>
    <property type="molecule type" value="Genomic_DNA"/>
</dbReference>
<dbReference type="Proteomes" id="UP001151760">
    <property type="component" value="Unassembled WGS sequence"/>
</dbReference>
<dbReference type="PANTHER" id="PTHR37984">
    <property type="entry name" value="PROTEIN CBG26694"/>
    <property type="match status" value="1"/>
</dbReference>
<dbReference type="InterPro" id="IPR050951">
    <property type="entry name" value="Retrovirus_Pol_polyprotein"/>
</dbReference>
<comment type="caution">
    <text evidence="1">The sequence shown here is derived from an EMBL/GenBank/DDBJ whole genome shotgun (WGS) entry which is preliminary data.</text>
</comment>